<dbReference type="InterPro" id="IPR037231">
    <property type="entry name" value="NAP-like_sf"/>
</dbReference>
<evidence type="ECO:0000313" key="4">
    <source>
        <dbReference type="EMBL" id="VDN99972.1"/>
    </source>
</evidence>
<evidence type="ECO:0000256" key="1">
    <source>
        <dbReference type="ARBA" id="ARBA00009947"/>
    </source>
</evidence>
<dbReference type="GO" id="GO:0005634">
    <property type="term" value="C:nucleus"/>
    <property type="evidence" value="ECO:0007669"/>
    <property type="project" value="InterPro"/>
</dbReference>
<name>A0A0R3TAM6_RODNA</name>
<keyword evidence="5" id="KW-1185">Reference proteome</keyword>
<dbReference type="EMBL" id="UZAE01002696">
    <property type="protein sequence ID" value="VDN99972.1"/>
    <property type="molecule type" value="Genomic_DNA"/>
</dbReference>
<dbReference type="FunFam" id="1.20.5.1500:FF:000001">
    <property type="entry name" value="Nucleosome assembly protein 1-like 1"/>
    <property type="match status" value="1"/>
</dbReference>
<dbReference type="STRING" id="102285.A0A0R3TAM6"/>
<dbReference type="Proteomes" id="UP000278807">
    <property type="component" value="Unassembled WGS sequence"/>
</dbReference>
<protein>
    <submittedName>
        <fullName evidence="6">Nucleosome assembly protein 1-like 1</fullName>
    </submittedName>
</protein>
<dbReference type="OrthoDB" id="27325at2759"/>
<proteinExistence type="inferred from homology"/>
<dbReference type="PANTHER" id="PTHR11875">
    <property type="entry name" value="TESTIS-SPECIFIC Y-ENCODED PROTEIN"/>
    <property type="match status" value="1"/>
</dbReference>
<feature type="region of interest" description="Disordered" evidence="3">
    <location>
        <begin position="1"/>
        <end position="26"/>
    </location>
</feature>
<sequence>MGYGHKDTSGEVASGDHETGSDNSFEDQNENRLQILLDFAKLPESVKRRVNALKNILVEYKSVESEFYHEIFELEKKFRDRFVPLLEKRNGIISGAVDPTDAEATWNYVNDAEALIGDLIKQNFDAQDESLNAVGKIEENTDVKGIPKFWLKVLLHAPVTAEMIVDNDQPILEHLTDVRVTYDNTDRKMSFSLNFYFSPNEYFKERVITKTYFFDNNLPAENPLLYEGPRIVRAQVSPITWNPGKNVTVKFVKKVKKHKNRKEVRTITKELKQDSFFNFFYPPPESLNDEDLDEETEDLLEEDFRIGSFIRDTLIPQAVLFFTGEYEDSDRPHTKRQPGKGNDEAPECNQS</sequence>
<dbReference type="InterPro" id="IPR002164">
    <property type="entry name" value="NAP_family"/>
</dbReference>
<dbReference type="Gene3D" id="3.30.1120.90">
    <property type="entry name" value="Nucleosome assembly protein"/>
    <property type="match status" value="1"/>
</dbReference>
<evidence type="ECO:0000256" key="2">
    <source>
        <dbReference type="RuleBase" id="RU003876"/>
    </source>
</evidence>
<feature type="compositionally biased region" description="Basic and acidic residues" evidence="3">
    <location>
        <begin position="1"/>
        <end position="20"/>
    </location>
</feature>
<accession>A0A0R3TAM6</accession>
<dbReference type="Gene3D" id="1.20.5.1500">
    <property type="match status" value="1"/>
</dbReference>
<dbReference type="Pfam" id="PF00956">
    <property type="entry name" value="NAP"/>
    <property type="match status" value="1"/>
</dbReference>
<dbReference type="AlphaFoldDB" id="A0A0R3TAM6"/>
<dbReference type="WBParaSite" id="HNAJ_0000411501-mRNA-1">
    <property type="protein sequence ID" value="HNAJ_0000411501-mRNA-1"/>
    <property type="gene ID" value="HNAJ_0000411501"/>
</dbReference>
<evidence type="ECO:0000313" key="6">
    <source>
        <dbReference type="WBParaSite" id="HNAJ_0000411501-mRNA-1"/>
    </source>
</evidence>
<reference evidence="6" key="1">
    <citation type="submission" date="2017-02" db="UniProtKB">
        <authorList>
            <consortium name="WormBaseParasite"/>
        </authorList>
    </citation>
    <scope>IDENTIFICATION</scope>
</reference>
<comment type="similarity">
    <text evidence="1 2">Belongs to the nucleosome assembly protein (NAP) family.</text>
</comment>
<evidence type="ECO:0000256" key="3">
    <source>
        <dbReference type="SAM" id="MobiDB-lite"/>
    </source>
</evidence>
<gene>
    <name evidence="4" type="ORF">HNAJ_LOCUS4113</name>
</gene>
<feature type="region of interest" description="Disordered" evidence="3">
    <location>
        <begin position="326"/>
        <end position="351"/>
    </location>
</feature>
<dbReference type="SUPFAM" id="SSF143113">
    <property type="entry name" value="NAP-like"/>
    <property type="match status" value="1"/>
</dbReference>
<dbReference type="GO" id="GO:0006334">
    <property type="term" value="P:nucleosome assembly"/>
    <property type="evidence" value="ECO:0007669"/>
    <property type="project" value="InterPro"/>
</dbReference>
<reference evidence="4 5" key="2">
    <citation type="submission" date="2018-11" db="EMBL/GenBank/DDBJ databases">
        <authorList>
            <consortium name="Pathogen Informatics"/>
        </authorList>
    </citation>
    <scope>NUCLEOTIDE SEQUENCE [LARGE SCALE GENOMIC DNA]</scope>
</reference>
<evidence type="ECO:0000313" key="5">
    <source>
        <dbReference type="Proteomes" id="UP000278807"/>
    </source>
</evidence>
<organism evidence="6">
    <name type="scientific">Rodentolepis nana</name>
    <name type="common">Dwarf tapeworm</name>
    <name type="synonym">Hymenolepis nana</name>
    <dbReference type="NCBI Taxonomy" id="102285"/>
    <lineage>
        <taxon>Eukaryota</taxon>
        <taxon>Metazoa</taxon>
        <taxon>Spiralia</taxon>
        <taxon>Lophotrochozoa</taxon>
        <taxon>Platyhelminthes</taxon>
        <taxon>Cestoda</taxon>
        <taxon>Eucestoda</taxon>
        <taxon>Cyclophyllidea</taxon>
        <taxon>Hymenolepididae</taxon>
        <taxon>Rodentolepis</taxon>
    </lineage>
</organism>